<evidence type="ECO:0000256" key="8">
    <source>
        <dbReference type="ARBA" id="ARBA00022840"/>
    </source>
</evidence>
<evidence type="ECO:0000256" key="7">
    <source>
        <dbReference type="ARBA" id="ARBA00022741"/>
    </source>
</evidence>
<keyword evidence="5" id="KW-0963">Cytoplasm</keyword>
<evidence type="ECO:0000256" key="1">
    <source>
        <dbReference type="ARBA" id="ARBA00004173"/>
    </source>
</evidence>
<dbReference type="FunFam" id="3.40.50.620:FF:000078">
    <property type="entry name" value="Valine--tRNA ligase, mitochondrial"/>
    <property type="match status" value="1"/>
</dbReference>
<dbReference type="GO" id="GO:0005739">
    <property type="term" value="C:mitochondrion"/>
    <property type="evidence" value="ECO:0007669"/>
    <property type="project" value="UniProtKB-SubCell"/>
</dbReference>
<accession>A0AAV5KS69</accession>
<dbReference type="PANTHER" id="PTHR11946">
    <property type="entry name" value="VALYL-TRNA SYNTHETASES"/>
    <property type="match status" value="1"/>
</dbReference>
<dbReference type="CDD" id="cd07962">
    <property type="entry name" value="Anticodon_Ia_Val"/>
    <property type="match status" value="1"/>
</dbReference>
<dbReference type="InterPro" id="IPR033705">
    <property type="entry name" value="Anticodon_Ia_Val"/>
</dbReference>
<gene>
    <name evidence="17" type="ORF">SLEP1_g36508</name>
</gene>
<evidence type="ECO:0000256" key="2">
    <source>
        <dbReference type="ARBA" id="ARBA00004496"/>
    </source>
</evidence>
<evidence type="ECO:0000256" key="13">
    <source>
        <dbReference type="ARBA" id="ARBA00047552"/>
    </source>
</evidence>
<evidence type="ECO:0000313" key="18">
    <source>
        <dbReference type="Proteomes" id="UP001054252"/>
    </source>
</evidence>
<evidence type="ECO:0000256" key="11">
    <source>
        <dbReference type="ARBA" id="ARBA00029936"/>
    </source>
</evidence>
<dbReference type="NCBIfam" id="NF004349">
    <property type="entry name" value="PRK05729.1"/>
    <property type="match status" value="1"/>
</dbReference>
<dbReference type="InterPro" id="IPR001412">
    <property type="entry name" value="aa-tRNA-synth_I_CS"/>
</dbReference>
<keyword evidence="18" id="KW-1185">Reference proteome</keyword>
<dbReference type="PRINTS" id="PR00986">
    <property type="entry name" value="TRNASYNTHVAL"/>
</dbReference>
<reference evidence="17 18" key="1">
    <citation type="journal article" date="2021" name="Commun. Biol.">
        <title>The genome of Shorea leprosula (Dipterocarpaceae) highlights the ecological relevance of drought in aseasonal tropical rainforests.</title>
        <authorList>
            <person name="Ng K.K.S."/>
            <person name="Kobayashi M.J."/>
            <person name="Fawcett J.A."/>
            <person name="Hatakeyama M."/>
            <person name="Paape T."/>
            <person name="Ng C.H."/>
            <person name="Ang C.C."/>
            <person name="Tnah L.H."/>
            <person name="Lee C.T."/>
            <person name="Nishiyama T."/>
            <person name="Sese J."/>
            <person name="O'Brien M.J."/>
            <person name="Copetti D."/>
            <person name="Mohd Noor M.I."/>
            <person name="Ong R.C."/>
            <person name="Putra M."/>
            <person name="Sireger I.Z."/>
            <person name="Indrioko S."/>
            <person name="Kosugi Y."/>
            <person name="Izuno A."/>
            <person name="Isagi Y."/>
            <person name="Lee S.L."/>
            <person name="Shimizu K.K."/>
        </authorList>
    </citation>
    <scope>NUCLEOTIDE SEQUENCE [LARGE SCALE GENOMIC DNA]</scope>
    <source>
        <strain evidence="17">214</strain>
    </source>
</reference>
<keyword evidence="7 14" id="KW-0547">Nucleotide-binding</keyword>
<proteinExistence type="inferred from homology"/>
<name>A0AAV5KS69_9ROSI</name>
<dbReference type="Pfam" id="PF00133">
    <property type="entry name" value="tRNA-synt_1"/>
    <property type="match status" value="1"/>
</dbReference>
<dbReference type="PROSITE" id="PS00178">
    <property type="entry name" value="AA_TRNA_LIGASE_I"/>
    <property type="match status" value="1"/>
</dbReference>
<dbReference type="InterPro" id="IPR009080">
    <property type="entry name" value="tRNAsynth_Ia_anticodon-bd"/>
</dbReference>
<comment type="catalytic activity">
    <reaction evidence="13">
        <text>tRNA(Val) + L-valine + ATP = L-valyl-tRNA(Val) + AMP + diphosphate</text>
        <dbReference type="Rhea" id="RHEA:10704"/>
        <dbReference type="Rhea" id="RHEA-COMP:9672"/>
        <dbReference type="Rhea" id="RHEA-COMP:9708"/>
        <dbReference type="ChEBI" id="CHEBI:30616"/>
        <dbReference type="ChEBI" id="CHEBI:33019"/>
        <dbReference type="ChEBI" id="CHEBI:57762"/>
        <dbReference type="ChEBI" id="CHEBI:78442"/>
        <dbReference type="ChEBI" id="CHEBI:78537"/>
        <dbReference type="ChEBI" id="CHEBI:456215"/>
        <dbReference type="EC" id="6.1.1.9"/>
    </reaction>
</comment>
<dbReference type="AlphaFoldDB" id="A0AAV5KS69"/>
<dbReference type="EC" id="6.1.1.9" evidence="4"/>
<sequence>MILPPPNVTGALHIGHALTCAIQDAIIRWKRMSGYNALWIPGTDHAGIATQVVVEKKLMRERHLTRHDIGREEFVNEVWKWKNEHGHTILKQLSRLGASLDWSREAFTLDEKRSRAVTEAFVRLYKEDLIYRDVRLVNWDFALRTAISEIEVDYIDIKGKTSLMVPGYDKPVEFGVLTLFAYPLEGENGEIVVATTRVETMLGDTAIAIHPDDKRYSHLNGKFVIHPFNGHKLPIICDAILVDPNFGTGAVKISPAHDPKDFEVRKRHNLGFINIFTDDGKIDSSGGAEFVGMPRFKCREAVIEALQKKGFYRGAKNIEMRLGICSRSHDVVEPMAKPQWYINCSKMAKQALDAAMDDKNRKLEFIPRQYTAEWKRWLDNPRDWCISRQLWWGHQVPAWCIKLEDNELKELGTDNDHWIVARDEKEALAEANQRFSGKKYEIFQDPDVLDTWFSSGLFPLSILGWPDDTNDLKTFYPTSVLETGHDILFFWVARMVMLGIKLGGDVPFTKVYLHPMIRDAHGRKMSKSLGNVIDPLEVINGISLEGLHKRLEESNLDENEVAVAKAGQVKDFPNGIAECGADALRFSLLSYTAQSDKINLDIQRVVGYRQWCNKLWNAVRFGLAKLGDDYAPPSTINPETMPFGCKWILSVRNKAIKKTVESLNSYEFSDAAGTVYSWWQYQFCDVFIEVIKPYFAGDCLAFSSERRCAKDALWLCLETGLRLLHPFMPFLTEELWQRLPGARDLARKESIMMCKYPSPVESWSDDRVEQDMDLVESTVRSLRSLRAELLAKQKNERLPALALCQTNAVAETIRSQKLEILTLATLSSLEVLLSGRDAAPDGCSHVNVNENLVVYLKVHGTLNMRAEAEQRKIKGLFASTDEIQHRVVCTDLICLLLKMDDLLRLDCCFEDIQYSKYGQVMDLLLSQVQGQLSVPSTSVMAKWTGMEN</sequence>
<keyword evidence="8 14" id="KW-0067">ATP-binding</keyword>
<dbReference type="Gene3D" id="3.90.740.10">
    <property type="entry name" value="Valyl/Leucyl/Isoleucyl-tRNA synthetase, editing domain"/>
    <property type="match status" value="1"/>
</dbReference>
<dbReference type="Pfam" id="PF08264">
    <property type="entry name" value="Anticodon_1"/>
    <property type="match status" value="1"/>
</dbReference>
<evidence type="ECO:0000256" key="12">
    <source>
        <dbReference type="ARBA" id="ARBA00040837"/>
    </source>
</evidence>
<dbReference type="Gene3D" id="1.10.730.10">
    <property type="entry name" value="Isoleucyl-tRNA Synthetase, Domain 1"/>
    <property type="match status" value="1"/>
</dbReference>
<dbReference type="EMBL" id="BPVZ01000075">
    <property type="protein sequence ID" value="GKV27323.1"/>
    <property type="molecule type" value="Genomic_DNA"/>
</dbReference>
<dbReference type="FunFam" id="3.40.50.620:FF:000020">
    <property type="entry name" value="Valine--tRNA ligase, mitochondrial"/>
    <property type="match status" value="1"/>
</dbReference>
<evidence type="ECO:0000259" key="16">
    <source>
        <dbReference type="Pfam" id="PF08264"/>
    </source>
</evidence>
<evidence type="ECO:0000256" key="6">
    <source>
        <dbReference type="ARBA" id="ARBA00022598"/>
    </source>
</evidence>
<evidence type="ECO:0000313" key="17">
    <source>
        <dbReference type="EMBL" id="GKV27323.1"/>
    </source>
</evidence>
<dbReference type="Proteomes" id="UP001054252">
    <property type="component" value="Unassembled WGS sequence"/>
</dbReference>
<dbReference type="GO" id="GO:0004832">
    <property type="term" value="F:valine-tRNA ligase activity"/>
    <property type="evidence" value="ECO:0007669"/>
    <property type="project" value="UniProtKB-EC"/>
</dbReference>
<protein>
    <recommendedName>
        <fullName evidence="12">Valine--tRNA ligase, mitochondrial</fullName>
        <ecNumber evidence="4">6.1.1.9</ecNumber>
    </recommendedName>
    <alternativeName>
        <fullName evidence="11">Valyl-tRNA synthetase</fullName>
    </alternativeName>
</protein>
<evidence type="ECO:0000256" key="3">
    <source>
        <dbReference type="ARBA" id="ARBA00005594"/>
    </source>
</evidence>
<evidence type="ECO:0000256" key="5">
    <source>
        <dbReference type="ARBA" id="ARBA00022490"/>
    </source>
</evidence>
<keyword evidence="10 14" id="KW-0030">Aminoacyl-tRNA synthetase</keyword>
<evidence type="ECO:0000256" key="10">
    <source>
        <dbReference type="ARBA" id="ARBA00023146"/>
    </source>
</evidence>
<evidence type="ECO:0000259" key="15">
    <source>
        <dbReference type="Pfam" id="PF00133"/>
    </source>
</evidence>
<dbReference type="GO" id="GO:0048608">
    <property type="term" value="P:reproductive structure development"/>
    <property type="evidence" value="ECO:0007669"/>
    <property type="project" value="UniProtKB-ARBA"/>
</dbReference>
<dbReference type="NCBIfam" id="TIGR00422">
    <property type="entry name" value="valS"/>
    <property type="match status" value="1"/>
</dbReference>
<keyword evidence="9 14" id="KW-0648">Protein biosynthesis</keyword>
<dbReference type="InterPro" id="IPR009008">
    <property type="entry name" value="Val/Leu/Ile-tRNA-synth_edit"/>
</dbReference>
<evidence type="ECO:0000256" key="9">
    <source>
        <dbReference type="ARBA" id="ARBA00022917"/>
    </source>
</evidence>
<dbReference type="FunFam" id="3.90.740.10:FF:000005">
    <property type="entry name" value="Valine--tRNA ligase, mitochondrial"/>
    <property type="match status" value="1"/>
</dbReference>
<dbReference type="CDD" id="cd00817">
    <property type="entry name" value="ValRS_core"/>
    <property type="match status" value="1"/>
</dbReference>
<dbReference type="SUPFAM" id="SSF50677">
    <property type="entry name" value="ValRS/IleRS/LeuRS editing domain"/>
    <property type="match status" value="1"/>
</dbReference>
<dbReference type="GO" id="GO:0009791">
    <property type="term" value="P:post-embryonic development"/>
    <property type="evidence" value="ECO:0007669"/>
    <property type="project" value="UniProtKB-ARBA"/>
</dbReference>
<evidence type="ECO:0000256" key="4">
    <source>
        <dbReference type="ARBA" id="ARBA00013169"/>
    </source>
</evidence>
<feature type="domain" description="Methionyl/Valyl/Leucyl/Isoleucyl-tRNA synthetase anticodon-binding" evidence="16">
    <location>
        <begin position="646"/>
        <end position="796"/>
    </location>
</feature>
<comment type="subcellular location">
    <subcellularLocation>
        <location evidence="2">Cytoplasm</location>
    </subcellularLocation>
    <subcellularLocation>
        <location evidence="1">Mitochondrion</location>
    </subcellularLocation>
</comment>
<dbReference type="SUPFAM" id="SSF47323">
    <property type="entry name" value="Anticodon-binding domain of a subclass of class I aminoacyl-tRNA synthetases"/>
    <property type="match status" value="1"/>
</dbReference>
<evidence type="ECO:0000256" key="14">
    <source>
        <dbReference type="RuleBase" id="RU363035"/>
    </source>
</evidence>
<dbReference type="SUPFAM" id="SSF52374">
    <property type="entry name" value="Nucleotidylyl transferase"/>
    <property type="match status" value="1"/>
</dbReference>
<dbReference type="PANTHER" id="PTHR11946:SF109">
    <property type="entry name" value="VALINE--TRNA LIGASE"/>
    <property type="match status" value="1"/>
</dbReference>
<dbReference type="InterPro" id="IPR002300">
    <property type="entry name" value="aa-tRNA-synth_Ia"/>
</dbReference>
<dbReference type="InterPro" id="IPR002303">
    <property type="entry name" value="Valyl-tRNA_ligase"/>
</dbReference>
<dbReference type="InterPro" id="IPR013155">
    <property type="entry name" value="M/V/L/I-tRNA-synth_anticd-bd"/>
</dbReference>
<organism evidence="17 18">
    <name type="scientific">Rubroshorea leprosula</name>
    <dbReference type="NCBI Taxonomy" id="152421"/>
    <lineage>
        <taxon>Eukaryota</taxon>
        <taxon>Viridiplantae</taxon>
        <taxon>Streptophyta</taxon>
        <taxon>Embryophyta</taxon>
        <taxon>Tracheophyta</taxon>
        <taxon>Spermatophyta</taxon>
        <taxon>Magnoliopsida</taxon>
        <taxon>eudicotyledons</taxon>
        <taxon>Gunneridae</taxon>
        <taxon>Pentapetalae</taxon>
        <taxon>rosids</taxon>
        <taxon>malvids</taxon>
        <taxon>Malvales</taxon>
        <taxon>Dipterocarpaceae</taxon>
        <taxon>Rubroshorea</taxon>
    </lineage>
</organism>
<dbReference type="GO" id="GO:0005524">
    <property type="term" value="F:ATP binding"/>
    <property type="evidence" value="ECO:0007669"/>
    <property type="project" value="UniProtKB-KW"/>
</dbReference>
<comment type="similarity">
    <text evidence="3 14">Belongs to the class-I aminoacyl-tRNA synthetase family.</text>
</comment>
<keyword evidence="6 14" id="KW-0436">Ligase</keyword>
<dbReference type="InterPro" id="IPR014729">
    <property type="entry name" value="Rossmann-like_a/b/a_fold"/>
</dbReference>
<comment type="caution">
    <text evidence="17">The sequence shown here is derived from an EMBL/GenBank/DDBJ whole genome shotgun (WGS) entry which is preliminary data.</text>
</comment>
<dbReference type="GO" id="GO:0005829">
    <property type="term" value="C:cytosol"/>
    <property type="evidence" value="ECO:0007669"/>
    <property type="project" value="TreeGrafter"/>
</dbReference>
<feature type="domain" description="Aminoacyl-tRNA synthetase class Ia" evidence="15">
    <location>
        <begin position="2"/>
        <end position="600"/>
    </location>
</feature>
<dbReference type="GO" id="GO:0006438">
    <property type="term" value="P:valyl-tRNA aminoacylation"/>
    <property type="evidence" value="ECO:0007669"/>
    <property type="project" value="InterPro"/>
</dbReference>
<dbReference type="GO" id="GO:0002161">
    <property type="term" value="F:aminoacyl-tRNA deacylase activity"/>
    <property type="evidence" value="ECO:0007669"/>
    <property type="project" value="InterPro"/>
</dbReference>
<dbReference type="Gene3D" id="3.40.50.620">
    <property type="entry name" value="HUPs"/>
    <property type="match status" value="2"/>
</dbReference>
<dbReference type="FunFam" id="1.10.730.10:FF:000009">
    <property type="entry name" value="Valine--tRNA ligase, mitochondrial"/>
    <property type="match status" value="1"/>
</dbReference>